<gene>
    <name evidence="9" type="ORF">SAMN05421799_10495</name>
</gene>
<dbReference type="NCBIfam" id="TIGR02937">
    <property type="entry name" value="sigma70-ECF"/>
    <property type="match status" value="1"/>
</dbReference>
<dbReference type="STRING" id="252246.SAMN05421799_10495"/>
<organism evidence="9 10">
    <name type="scientific">Alicyclobacillus vulcanalis</name>
    <dbReference type="NCBI Taxonomy" id="252246"/>
    <lineage>
        <taxon>Bacteria</taxon>
        <taxon>Bacillati</taxon>
        <taxon>Bacillota</taxon>
        <taxon>Bacilli</taxon>
        <taxon>Bacillales</taxon>
        <taxon>Alicyclobacillaceae</taxon>
        <taxon>Alicyclobacillus</taxon>
    </lineage>
</organism>
<evidence type="ECO:0000256" key="6">
    <source>
        <dbReference type="RuleBase" id="RU000716"/>
    </source>
</evidence>
<evidence type="ECO:0000256" key="5">
    <source>
        <dbReference type="ARBA" id="ARBA00023163"/>
    </source>
</evidence>
<dbReference type="InterPro" id="IPR007627">
    <property type="entry name" value="RNA_pol_sigma70_r2"/>
</dbReference>
<protein>
    <recommendedName>
        <fullName evidence="6">RNA polymerase sigma factor</fullName>
    </recommendedName>
</protein>
<dbReference type="GO" id="GO:0003677">
    <property type="term" value="F:DNA binding"/>
    <property type="evidence" value="ECO:0007669"/>
    <property type="project" value="UniProtKB-KW"/>
</dbReference>
<keyword evidence="3 6" id="KW-0731">Sigma factor</keyword>
<dbReference type="GO" id="GO:0016987">
    <property type="term" value="F:sigma factor activity"/>
    <property type="evidence" value="ECO:0007669"/>
    <property type="project" value="UniProtKB-KW"/>
</dbReference>
<feature type="domain" description="RNA polymerase sigma factor 70 region 4 type 2" evidence="8">
    <location>
        <begin position="119"/>
        <end position="168"/>
    </location>
</feature>
<dbReference type="GO" id="GO:0006352">
    <property type="term" value="P:DNA-templated transcription initiation"/>
    <property type="evidence" value="ECO:0007669"/>
    <property type="project" value="InterPro"/>
</dbReference>
<dbReference type="GO" id="GO:0006950">
    <property type="term" value="P:response to stress"/>
    <property type="evidence" value="ECO:0007669"/>
    <property type="project" value="UniProtKB-ARBA"/>
</dbReference>
<keyword evidence="4 6" id="KW-0238">DNA-binding</keyword>
<dbReference type="InterPro" id="IPR039425">
    <property type="entry name" value="RNA_pol_sigma-70-like"/>
</dbReference>
<accession>A0A1N7LZ40</accession>
<dbReference type="SUPFAM" id="SSF88946">
    <property type="entry name" value="Sigma2 domain of RNA polymerase sigma factors"/>
    <property type="match status" value="1"/>
</dbReference>
<evidence type="ECO:0000313" key="10">
    <source>
        <dbReference type="Proteomes" id="UP000186156"/>
    </source>
</evidence>
<dbReference type="Proteomes" id="UP000186156">
    <property type="component" value="Unassembled WGS sequence"/>
</dbReference>
<dbReference type="CDD" id="cd06171">
    <property type="entry name" value="Sigma70_r4"/>
    <property type="match status" value="1"/>
</dbReference>
<evidence type="ECO:0000259" key="8">
    <source>
        <dbReference type="Pfam" id="PF08281"/>
    </source>
</evidence>
<reference evidence="10" key="1">
    <citation type="submission" date="2017-01" db="EMBL/GenBank/DDBJ databases">
        <authorList>
            <person name="Varghese N."/>
            <person name="Submissions S."/>
        </authorList>
    </citation>
    <scope>NUCLEOTIDE SEQUENCE [LARGE SCALE GENOMIC DNA]</scope>
    <source>
        <strain evidence="10">DSM 16176</strain>
    </source>
</reference>
<evidence type="ECO:0000256" key="2">
    <source>
        <dbReference type="ARBA" id="ARBA00023015"/>
    </source>
</evidence>
<sequence>MMRHARRTDSQPGDAAPLAEWMELYGGDVIRLAYSYVHNFHKAEDIAQDVFLRAWQHYHEFQGHSSVKTWLLSITANRARDVLRSGAERRERADEGEAFAREVEPTDPADVVADKLARDAMWAAIRSLPETYREVMELYYGNDLTTHEVAEVLGIRDETVRTRLHRGRHLLERALAERGGMGVDHARG</sequence>
<dbReference type="EMBL" id="FTOO01000004">
    <property type="protein sequence ID" value="SIS79115.1"/>
    <property type="molecule type" value="Genomic_DNA"/>
</dbReference>
<dbReference type="Gene3D" id="1.10.1740.10">
    <property type="match status" value="1"/>
</dbReference>
<dbReference type="Gene3D" id="1.10.10.10">
    <property type="entry name" value="Winged helix-like DNA-binding domain superfamily/Winged helix DNA-binding domain"/>
    <property type="match status" value="1"/>
</dbReference>
<dbReference type="AlphaFoldDB" id="A0A1N7LZ40"/>
<proteinExistence type="inferred from homology"/>
<evidence type="ECO:0000256" key="4">
    <source>
        <dbReference type="ARBA" id="ARBA00023125"/>
    </source>
</evidence>
<dbReference type="InterPro" id="IPR013325">
    <property type="entry name" value="RNA_pol_sigma_r2"/>
</dbReference>
<keyword evidence="5 6" id="KW-0804">Transcription</keyword>
<dbReference type="PROSITE" id="PS01063">
    <property type="entry name" value="SIGMA70_ECF"/>
    <property type="match status" value="1"/>
</dbReference>
<dbReference type="SUPFAM" id="SSF88659">
    <property type="entry name" value="Sigma3 and sigma4 domains of RNA polymerase sigma factors"/>
    <property type="match status" value="1"/>
</dbReference>
<evidence type="ECO:0000313" key="9">
    <source>
        <dbReference type="EMBL" id="SIS79115.1"/>
    </source>
</evidence>
<evidence type="ECO:0000256" key="1">
    <source>
        <dbReference type="ARBA" id="ARBA00010641"/>
    </source>
</evidence>
<evidence type="ECO:0000259" key="7">
    <source>
        <dbReference type="Pfam" id="PF04542"/>
    </source>
</evidence>
<dbReference type="InterPro" id="IPR013324">
    <property type="entry name" value="RNA_pol_sigma_r3/r4-like"/>
</dbReference>
<keyword evidence="2 6" id="KW-0805">Transcription regulation</keyword>
<name>A0A1N7LZ40_9BACL</name>
<dbReference type="InterPro" id="IPR013249">
    <property type="entry name" value="RNA_pol_sigma70_r4_t2"/>
</dbReference>
<comment type="similarity">
    <text evidence="1 6">Belongs to the sigma-70 factor family. ECF subfamily.</text>
</comment>
<dbReference type="InterPro" id="IPR014284">
    <property type="entry name" value="RNA_pol_sigma-70_dom"/>
</dbReference>
<keyword evidence="10" id="KW-1185">Reference proteome</keyword>
<evidence type="ECO:0000256" key="3">
    <source>
        <dbReference type="ARBA" id="ARBA00023082"/>
    </source>
</evidence>
<dbReference type="PANTHER" id="PTHR43133">
    <property type="entry name" value="RNA POLYMERASE ECF-TYPE SIGMA FACTO"/>
    <property type="match status" value="1"/>
</dbReference>
<dbReference type="Pfam" id="PF04542">
    <property type="entry name" value="Sigma70_r2"/>
    <property type="match status" value="1"/>
</dbReference>
<dbReference type="InterPro" id="IPR036388">
    <property type="entry name" value="WH-like_DNA-bd_sf"/>
</dbReference>
<dbReference type="PANTHER" id="PTHR43133:SF60">
    <property type="entry name" value="RNA POLYMERASE SIGMA FACTOR SIGV"/>
    <property type="match status" value="1"/>
</dbReference>
<dbReference type="InterPro" id="IPR000838">
    <property type="entry name" value="RNA_pol_sigma70_ECF_CS"/>
</dbReference>
<feature type="domain" description="RNA polymerase sigma-70 region 2" evidence="7">
    <location>
        <begin position="23"/>
        <end position="86"/>
    </location>
</feature>
<dbReference type="Pfam" id="PF08281">
    <property type="entry name" value="Sigma70_r4_2"/>
    <property type="match status" value="1"/>
</dbReference>